<keyword evidence="4" id="KW-0503">Monooxygenase</keyword>
<dbReference type="Pfam" id="PF00296">
    <property type="entry name" value="Bac_luciferase"/>
    <property type="match status" value="1"/>
</dbReference>
<dbReference type="PANTHER" id="PTHR30137">
    <property type="entry name" value="LUCIFERASE-LIKE MONOOXYGENASE"/>
    <property type="match status" value="1"/>
</dbReference>
<organism evidence="7 8">
    <name type="scientific">Candidatus Lucifugimonas marina</name>
    <dbReference type="NCBI Taxonomy" id="3038979"/>
    <lineage>
        <taxon>Bacteria</taxon>
        <taxon>Bacillati</taxon>
        <taxon>Chloroflexota</taxon>
        <taxon>Dehalococcoidia</taxon>
        <taxon>SAR202 cluster</taxon>
        <taxon>Candidatus Lucifugimonadales</taxon>
        <taxon>Candidatus Lucifugimonadaceae</taxon>
        <taxon>Candidatus Lucifugimonas</taxon>
    </lineage>
</organism>
<accession>A0AAJ6CTF3</accession>
<keyword evidence="2" id="KW-0285">Flavoprotein</keyword>
<proteinExistence type="inferred from homology"/>
<dbReference type="SUPFAM" id="SSF51679">
    <property type="entry name" value="Bacterial luciferase-like"/>
    <property type="match status" value="1"/>
</dbReference>
<evidence type="ECO:0000256" key="1">
    <source>
        <dbReference type="ARBA" id="ARBA00010426"/>
    </source>
</evidence>
<feature type="domain" description="Luciferase-like" evidence="5">
    <location>
        <begin position="20"/>
        <end position="339"/>
    </location>
</feature>
<dbReference type="Proteomes" id="UP001219901">
    <property type="component" value="Chromosome"/>
</dbReference>
<protein>
    <submittedName>
        <fullName evidence="7">LLM class flavin-dependent oxidoreductase</fullName>
    </submittedName>
</protein>
<evidence type="ECO:0000313" key="6">
    <source>
        <dbReference type="EMBL" id="MDG0865742.1"/>
    </source>
</evidence>
<evidence type="ECO:0000256" key="3">
    <source>
        <dbReference type="ARBA" id="ARBA00023002"/>
    </source>
</evidence>
<evidence type="ECO:0000256" key="4">
    <source>
        <dbReference type="ARBA" id="ARBA00023033"/>
    </source>
</evidence>
<dbReference type="EMBL" id="WMBE01000001">
    <property type="protein sequence ID" value="MDG0865742.1"/>
    <property type="molecule type" value="Genomic_DNA"/>
</dbReference>
<evidence type="ECO:0000256" key="2">
    <source>
        <dbReference type="ARBA" id="ARBA00022630"/>
    </source>
</evidence>
<reference evidence="7" key="2">
    <citation type="journal article" date="2023" name="Nat. Commun.">
        <title>Cultivation of marine bacteria of the SAR202 clade.</title>
        <authorList>
            <person name="Lim Y."/>
            <person name="Seo J.H."/>
            <person name="Giovannoni S.J."/>
            <person name="Kang I."/>
            <person name="Cho J.C."/>
        </authorList>
    </citation>
    <scope>NUCLEOTIDE SEQUENCE</scope>
    <source>
        <strain evidence="7">JH1073</strain>
    </source>
</reference>
<keyword evidence="3" id="KW-0560">Oxidoreductase</keyword>
<evidence type="ECO:0000313" key="7">
    <source>
        <dbReference type="EMBL" id="WFG39517.1"/>
    </source>
</evidence>
<evidence type="ECO:0000313" key="8">
    <source>
        <dbReference type="Proteomes" id="UP001219901"/>
    </source>
</evidence>
<reference evidence="8 9" key="1">
    <citation type="submission" date="2019-11" db="EMBL/GenBank/DDBJ databases">
        <authorList>
            <person name="Cho J.-C."/>
        </authorList>
    </citation>
    <scope>NUCLEOTIDE SEQUENCE [LARGE SCALE GENOMIC DNA]</scope>
    <source>
        <strain evidence="7 8">JH1073</strain>
        <strain evidence="6 9">JH702</strain>
    </source>
</reference>
<dbReference type="InterPro" id="IPR011251">
    <property type="entry name" value="Luciferase-like_dom"/>
</dbReference>
<dbReference type="GO" id="GO:0005829">
    <property type="term" value="C:cytosol"/>
    <property type="evidence" value="ECO:0007669"/>
    <property type="project" value="TreeGrafter"/>
</dbReference>
<dbReference type="Proteomes" id="UP001321249">
    <property type="component" value="Unassembled WGS sequence"/>
</dbReference>
<dbReference type="GO" id="GO:0016705">
    <property type="term" value="F:oxidoreductase activity, acting on paired donors, with incorporation or reduction of molecular oxygen"/>
    <property type="evidence" value="ECO:0007669"/>
    <property type="project" value="InterPro"/>
</dbReference>
<evidence type="ECO:0000259" key="5">
    <source>
        <dbReference type="Pfam" id="PF00296"/>
    </source>
</evidence>
<name>A0AAJ6CTF3_9CHLR</name>
<dbReference type="PANTHER" id="PTHR30137:SF16">
    <property type="entry name" value="BLL0895 PROTEIN"/>
    <property type="match status" value="1"/>
</dbReference>
<dbReference type="Gene3D" id="3.20.20.30">
    <property type="entry name" value="Luciferase-like domain"/>
    <property type="match status" value="1"/>
</dbReference>
<dbReference type="EMBL" id="CP046147">
    <property type="protein sequence ID" value="WFG39517.1"/>
    <property type="molecule type" value="Genomic_DNA"/>
</dbReference>
<keyword evidence="8" id="KW-1185">Reference proteome</keyword>
<comment type="similarity">
    <text evidence="1">Belongs to the bacterial luciferase oxidoreductase family.</text>
</comment>
<evidence type="ECO:0000313" key="9">
    <source>
        <dbReference type="Proteomes" id="UP001321249"/>
    </source>
</evidence>
<dbReference type="InterPro" id="IPR050766">
    <property type="entry name" value="Bact_Lucif_Oxidored"/>
</dbReference>
<gene>
    <name evidence="6" type="ORF">GKO46_01465</name>
    <name evidence="7" type="ORF">GKO48_07760</name>
</gene>
<dbReference type="InterPro" id="IPR036661">
    <property type="entry name" value="Luciferase-like_sf"/>
</dbReference>
<sequence length="377" mass="41844">MPRTLRVVQFGITKKSEAGMELGFFTMPLHPPGANHADTLEADLKQLVYLDQLGYSEAWIGEHYTAEWENIPAPDLLIAQALGVTSQIRLGTGVTCMPNHNPFYIAHRIAQLDQMARGRLNWGVGSGGFPGDLHVNGFDPRSGDNREMTRQAVELVLQLWEDPKPGNYKSQWWDFNIPEPEDDIALRMHLKPFQDPHPPIGVAGVSPKSETLTLAGERGWLPMSINFVPEQMLVSHWSAVESGAVSAGKTPDRSNWRIAREVMVADSSAEARKQALSGTLARDMEGYFLKLLPRSKMMGLLKIDPNMPDSDVTVEYLVDNIFIVGSPEEVSEKLSALKENVGGFGTLMAMGHEWEPEGFWKESMGLLKQEVLPKVTA</sequence>
<dbReference type="GO" id="GO:0004497">
    <property type="term" value="F:monooxygenase activity"/>
    <property type="evidence" value="ECO:0007669"/>
    <property type="project" value="UniProtKB-KW"/>
</dbReference>
<reference evidence="8" key="3">
    <citation type="submission" date="2023-06" db="EMBL/GenBank/DDBJ databases">
        <title>Pangenomics reveal diversification of enzyme families and niche specialization in globally abundant SAR202 bacteria.</title>
        <authorList>
            <person name="Saw J.H.W."/>
        </authorList>
    </citation>
    <scope>NUCLEOTIDE SEQUENCE [LARGE SCALE GENOMIC DNA]</scope>
    <source>
        <strain evidence="8">JH1073</strain>
    </source>
</reference>
<dbReference type="AlphaFoldDB" id="A0AAJ6CTF3"/>